<reference evidence="1 2" key="1">
    <citation type="journal article" date="2016" name="Nat. Commun.">
        <title>Thousands of microbial genomes shed light on interconnected biogeochemical processes in an aquifer system.</title>
        <authorList>
            <person name="Anantharaman K."/>
            <person name="Brown C.T."/>
            <person name="Hug L.A."/>
            <person name="Sharon I."/>
            <person name="Castelle C.J."/>
            <person name="Probst A.J."/>
            <person name="Thomas B.C."/>
            <person name="Singh A."/>
            <person name="Wilkins M.J."/>
            <person name="Karaoz U."/>
            <person name="Brodie E.L."/>
            <person name="Williams K.H."/>
            <person name="Hubbard S.S."/>
            <person name="Banfield J.F."/>
        </authorList>
    </citation>
    <scope>NUCLEOTIDE SEQUENCE [LARGE SCALE GENOMIC DNA]</scope>
</reference>
<protein>
    <submittedName>
        <fullName evidence="1">Uncharacterized protein</fullName>
    </submittedName>
</protein>
<proteinExistence type="predicted"/>
<evidence type="ECO:0000313" key="1">
    <source>
        <dbReference type="EMBL" id="OGD14068.1"/>
    </source>
</evidence>
<comment type="caution">
    <text evidence="1">The sequence shown here is derived from an EMBL/GenBank/DDBJ whole genome shotgun (WGS) entry which is preliminary data.</text>
</comment>
<dbReference type="STRING" id="1797291.A2V47_04360"/>
<organism evidence="1 2">
    <name type="scientific">Candidatus Sediminicultor quintus</name>
    <dbReference type="NCBI Taxonomy" id="1797291"/>
    <lineage>
        <taxon>Bacteria</taxon>
        <taxon>Pseudomonadati</taxon>
        <taxon>Atribacterota</taxon>
        <taxon>Candidatus Phoenicimicrobiia</taxon>
        <taxon>Candidatus Pheonicimicrobiales</taxon>
        <taxon>Candidatus Phoenicimicrobiaceae</taxon>
        <taxon>Candidatus Sediminicultor</taxon>
    </lineage>
</organism>
<sequence>MKPATRVNEFTLDIIEFCENDAHLYKELFKERERFFTLTPEKYYKTFDDKNWAELRFSDHFMFSYISQYYEMTPLEVFLSKNLSNYNKHDQQIFLGFKGNIFSAFTISKVVVGFYFMTKDLTSGKEYKIRENRATHKLKEGDYIIGRILPYETDYALSNVNLTYPKESSYILKRLWKNSPPDIARIVTPLMIEKDLFQKFRGIPKEENNLESVEKKLKHFLKKHLGKKAPSIKNLRKKINRIIDPFPLMRELSGKLNFSSNEELIEFQQLFMNFWNLSSRDEFGGKSPEEINEQNIGPKEKELTQDLMFYVQSEVDPGNFSNQNGLNKAVKECQEKWLHQSQEELDYKTPWEAILEERKRLGNPRKDYSISITVTPVSRGMEEEYIDLTGLNMKDTPLVKDLETFVNYFMENKVKVTLKNRWIPFKHLKLIEENFINKDIFNLFGKEEERGEEPFKRYICFIDSLSRAAKFIYIDRKGWVQVNTRHFKEFSEKSYGEKLFESFFTWVEKVNWTKLQIRDFISTYAKEYQEIFIDILYCFHKYEVNKNIETEELVNQLYGSTIENMESPEEAAGHLTTMIDRVILSYLKWLGVINTQKEKIIPGIGRIGWIKKFWVTPKGKNLINRLIDYYLKIGKIK</sequence>
<name>A0A1F5A6X0_9BACT</name>
<dbReference type="EMBL" id="MEYH01000092">
    <property type="protein sequence ID" value="OGD14068.1"/>
    <property type="molecule type" value="Genomic_DNA"/>
</dbReference>
<gene>
    <name evidence="1" type="ORF">A2V47_04360</name>
</gene>
<accession>A0A1F5A6X0</accession>
<dbReference type="Proteomes" id="UP000177701">
    <property type="component" value="Unassembled WGS sequence"/>
</dbReference>
<evidence type="ECO:0000313" key="2">
    <source>
        <dbReference type="Proteomes" id="UP000177701"/>
    </source>
</evidence>
<dbReference type="AlphaFoldDB" id="A0A1F5A6X0"/>